<evidence type="ECO:0000256" key="1">
    <source>
        <dbReference type="SAM" id="MobiDB-lite"/>
    </source>
</evidence>
<feature type="region of interest" description="Disordered" evidence="1">
    <location>
        <begin position="60"/>
        <end position="101"/>
    </location>
</feature>
<gene>
    <name evidence="2" type="ORF">BT67DRAFT_453695</name>
</gene>
<reference evidence="2" key="2">
    <citation type="submission" date="2023-05" db="EMBL/GenBank/DDBJ databases">
        <authorList>
            <consortium name="Lawrence Berkeley National Laboratory"/>
            <person name="Steindorff A."/>
            <person name="Hensen N."/>
            <person name="Bonometti L."/>
            <person name="Westerberg I."/>
            <person name="Brannstrom I.O."/>
            <person name="Guillou S."/>
            <person name="Cros-Aarteil S."/>
            <person name="Calhoun S."/>
            <person name="Haridas S."/>
            <person name="Kuo A."/>
            <person name="Mondo S."/>
            <person name="Pangilinan J."/>
            <person name="Riley R."/>
            <person name="Labutti K."/>
            <person name="Andreopoulos B."/>
            <person name="Lipzen A."/>
            <person name="Chen C."/>
            <person name="Yanf M."/>
            <person name="Daum C."/>
            <person name="Ng V."/>
            <person name="Clum A."/>
            <person name="Ohm R."/>
            <person name="Martin F."/>
            <person name="Silar P."/>
            <person name="Natvig D."/>
            <person name="Lalanne C."/>
            <person name="Gautier V."/>
            <person name="Ament-Velasquez S.L."/>
            <person name="Kruys A."/>
            <person name="Hutchinson M.I."/>
            <person name="Powell A.J."/>
            <person name="Barry K."/>
            <person name="Miller A.N."/>
            <person name="Grigoriev I.V."/>
            <person name="Debuchy R."/>
            <person name="Gladieux P."/>
            <person name="Thoren M.H."/>
            <person name="Johannesson H."/>
        </authorList>
    </citation>
    <scope>NUCLEOTIDE SEQUENCE</scope>
    <source>
        <strain evidence="2">CBS 123565</strain>
    </source>
</reference>
<dbReference type="EMBL" id="MU853402">
    <property type="protein sequence ID" value="KAK4137357.1"/>
    <property type="molecule type" value="Genomic_DNA"/>
</dbReference>
<organism evidence="2 3">
    <name type="scientific">Trichocladium antarcticum</name>
    <dbReference type="NCBI Taxonomy" id="1450529"/>
    <lineage>
        <taxon>Eukaryota</taxon>
        <taxon>Fungi</taxon>
        <taxon>Dikarya</taxon>
        <taxon>Ascomycota</taxon>
        <taxon>Pezizomycotina</taxon>
        <taxon>Sordariomycetes</taxon>
        <taxon>Sordariomycetidae</taxon>
        <taxon>Sordariales</taxon>
        <taxon>Chaetomiaceae</taxon>
        <taxon>Trichocladium</taxon>
    </lineage>
</organism>
<protein>
    <submittedName>
        <fullName evidence="2">Uncharacterized protein</fullName>
    </submittedName>
</protein>
<feature type="compositionally biased region" description="Polar residues" evidence="1">
    <location>
        <begin position="77"/>
        <end position="101"/>
    </location>
</feature>
<dbReference type="Proteomes" id="UP001304895">
    <property type="component" value="Unassembled WGS sequence"/>
</dbReference>
<sequence length="116" mass="12865">MLLYSFSTLQRGPCMDRPCWTSTAPPWLLTDSGVGFGEGRAALRDVSMSLSFSGWASRREERTVNSKARAQLGPQGPQRTSPTSPRISPHSRSGTWISTQRQLTTWERGKAAVRLL</sequence>
<evidence type="ECO:0000313" key="2">
    <source>
        <dbReference type="EMBL" id="KAK4137357.1"/>
    </source>
</evidence>
<reference evidence="2" key="1">
    <citation type="journal article" date="2023" name="Mol. Phylogenet. Evol.">
        <title>Genome-scale phylogeny and comparative genomics of the fungal order Sordariales.</title>
        <authorList>
            <person name="Hensen N."/>
            <person name="Bonometti L."/>
            <person name="Westerberg I."/>
            <person name="Brannstrom I.O."/>
            <person name="Guillou S."/>
            <person name="Cros-Aarteil S."/>
            <person name="Calhoun S."/>
            <person name="Haridas S."/>
            <person name="Kuo A."/>
            <person name="Mondo S."/>
            <person name="Pangilinan J."/>
            <person name="Riley R."/>
            <person name="LaButti K."/>
            <person name="Andreopoulos B."/>
            <person name="Lipzen A."/>
            <person name="Chen C."/>
            <person name="Yan M."/>
            <person name="Daum C."/>
            <person name="Ng V."/>
            <person name="Clum A."/>
            <person name="Steindorff A."/>
            <person name="Ohm R.A."/>
            <person name="Martin F."/>
            <person name="Silar P."/>
            <person name="Natvig D.O."/>
            <person name="Lalanne C."/>
            <person name="Gautier V."/>
            <person name="Ament-Velasquez S.L."/>
            <person name="Kruys A."/>
            <person name="Hutchinson M.I."/>
            <person name="Powell A.J."/>
            <person name="Barry K."/>
            <person name="Miller A.N."/>
            <person name="Grigoriev I.V."/>
            <person name="Debuchy R."/>
            <person name="Gladieux P."/>
            <person name="Hiltunen Thoren M."/>
            <person name="Johannesson H."/>
        </authorList>
    </citation>
    <scope>NUCLEOTIDE SEQUENCE</scope>
    <source>
        <strain evidence="2">CBS 123565</strain>
    </source>
</reference>
<dbReference type="AlphaFoldDB" id="A0AAN6UQJ3"/>
<accession>A0AAN6UQJ3</accession>
<name>A0AAN6UQJ3_9PEZI</name>
<evidence type="ECO:0000313" key="3">
    <source>
        <dbReference type="Proteomes" id="UP001304895"/>
    </source>
</evidence>
<comment type="caution">
    <text evidence="2">The sequence shown here is derived from an EMBL/GenBank/DDBJ whole genome shotgun (WGS) entry which is preliminary data.</text>
</comment>
<proteinExistence type="predicted"/>
<keyword evidence="3" id="KW-1185">Reference proteome</keyword>